<dbReference type="SMART" id="SM00829">
    <property type="entry name" value="PKS_ER"/>
    <property type="match status" value="1"/>
</dbReference>
<evidence type="ECO:0000256" key="2">
    <source>
        <dbReference type="ARBA" id="ARBA00022833"/>
    </source>
</evidence>
<dbReference type="SUPFAM" id="SSF51735">
    <property type="entry name" value="NAD(P)-binding Rossmann-fold domains"/>
    <property type="match status" value="1"/>
</dbReference>
<evidence type="ECO:0000313" key="6">
    <source>
        <dbReference type="EMBL" id="MXQ51483.1"/>
    </source>
</evidence>
<keyword evidence="3" id="KW-0560">Oxidoreductase</keyword>
<proteinExistence type="inferred from homology"/>
<feature type="domain" description="Enoyl reductase (ER)" evidence="5">
    <location>
        <begin position="8"/>
        <end position="339"/>
    </location>
</feature>
<evidence type="ECO:0000256" key="4">
    <source>
        <dbReference type="RuleBase" id="RU361277"/>
    </source>
</evidence>
<dbReference type="Gene3D" id="3.90.180.10">
    <property type="entry name" value="Medium-chain alcohol dehydrogenases, catalytic domain"/>
    <property type="match status" value="1"/>
</dbReference>
<dbReference type="InterPro" id="IPR011032">
    <property type="entry name" value="GroES-like_sf"/>
</dbReference>
<evidence type="ECO:0000256" key="3">
    <source>
        <dbReference type="ARBA" id="ARBA00023002"/>
    </source>
</evidence>
<dbReference type="Pfam" id="PF08240">
    <property type="entry name" value="ADH_N"/>
    <property type="match status" value="1"/>
</dbReference>
<dbReference type="InterPro" id="IPR013154">
    <property type="entry name" value="ADH-like_N"/>
</dbReference>
<dbReference type="EMBL" id="WUUK01000003">
    <property type="protein sequence ID" value="MXQ51483.1"/>
    <property type="molecule type" value="Genomic_DNA"/>
</dbReference>
<dbReference type="InterPro" id="IPR002328">
    <property type="entry name" value="ADH_Zn_CS"/>
</dbReference>
<dbReference type="GO" id="GO:0016491">
    <property type="term" value="F:oxidoreductase activity"/>
    <property type="evidence" value="ECO:0007669"/>
    <property type="project" value="UniProtKB-KW"/>
</dbReference>
<dbReference type="OrthoDB" id="9770238at2"/>
<keyword evidence="2 4" id="KW-0862">Zinc</keyword>
<keyword evidence="7" id="KW-1185">Reference proteome</keyword>
<protein>
    <submittedName>
        <fullName evidence="6">Alcohol dehydrogenase catalytic domain-containing protein</fullName>
    </submittedName>
</protein>
<dbReference type="InterPro" id="IPR036291">
    <property type="entry name" value="NAD(P)-bd_dom_sf"/>
</dbReference>
<dbReference type="InterPro" id="IPR013149">
    <property type="entry name" value="ADH-like_C"/>
</dbReference>
<evidence type="ECO:0000256" key="1">
    <source>
        <dbReference type="ARBA" id="ARBA00022723"/>
    </source>
</evidence>
<dbReference type="Proteomes" id="UP000436284">
    <property type="component" value="Unassembled WGS sequence"/>
</dbReference>
<dbReference type="PANTHER" id="PTHR43401:SF2">
    <property type="entry name" value="L-THREONINE 3-DEHYDROGENASE"/>
    <property type="match status" value="1"/>
</dbReference>
<dbReference type="SUPFAM" id="SSF50129">
    <property type="entry name" value="GroES-like"/>
    <property type="match status" value="1"/>
</dbReference>
<dbReference type="GO" id="GO:0008270">
    <property type="term" value="F:zinc ion binding"/>
    <property type="evidence" value="ECO:0007669"/>
    <property type="project" value="InterPro"/>
</dbReference>
<dbReference type="RefSeq" id="WP_160656097.1">
    <property type="nucleotide sequence ID" value="NZ_JBHRWU010000001.1"/>
</dbReference>
<keyword evidence="1 4" id="KW-0479">Metal-binding</keyword>
<dbReference type="Gene3D" id="3.40.50.720">
    <property type="entry name" value="NAD(P)-binding Rossmann-like Domain"/>
    <property type="match status" value="1"/>
</dbReference>
<reference evidence="6 7" key="1">
    <citation type="submission" date="2019-12" db="EMBL/GenBank/DDBJ databases">
        <title>Salinicoccus cyprini sp. nov., isolated from gastro-intestinal tract of mirror carp, Cyprinus carpio var. specularis, collected from Gobind Sagar Reservoir, Himachal Pradesh, India.</title>
        <authorList>
            <person name="Talwar C."/>
            <person name="Singh A.K."/>
            <person name="Lal R."/>
            <person name="Negi R.K."/>
        </authorList>
    </citation>
    <scope>NUCLEOTIDE SEQUENCE [LARGE SCALE GENOMIC DNA]</scope>
    <source>
        <strain evidence="6 7">J-82</strain>
    </source>
</reference>
<evidence type="ECO:0000313" key="7">
    <source>
        <dbReference type="Proteomes" id="UP000436284"/>
    </source>
</evidence>
<comment type="cofactor">
    <cofactor evidence="4">
        <name>Zn(2+)</name>
        <dbReference type="ChEBI" id="CHEBI:29105"/>
    </cofactor>
</comment>
<dbReference type="Pfam" id="PF00107">
    <property type="entry name" value="ADH_zinc_N"/>
    <property type="match status" value="1"/>
</dbReference>
<accession>A0A6N8U161</accession>
<comment type="similarity">
    <text evidence="4">Belongs to the zinc-containing alcohol dehydrogenase family.</text>
</comment>
<dbReference type="AlphaFoldDB" id="A0A6N8U161"/>
<comment type="caution">
    <text evidence="6">The sequence shown here is derived from an EMBL/GenBank/DDBJ whole genome shotgun (WGS) entry which is preliminary data.</text>
</comment>
<dbReference type="PROSITE" id="PS00059">
    <property type="entry name" value="ADH_ZINC"/>
    <property type="match status" value="1"/>
</dbReference>
<name>A0A6N8U161_9STAP</name>
<organism evidence="6 7">
    <name type="scientific">Salinicoccus hispanicus</name>
    <dbReference type="NCBI Taxonomy" id="157225"/>
    <lineage>
        <taxon>Bacteria</taxon>
        <taxon>Bacillati</taxon>
        <taxon>Bacillota</taxon>
        <taxon>Bacilli</taxon>
        <taxon>Bacillales</taxon>
        <taxon>Staphylococcaceae</taxon>
        <taxon>Salinicoccus</taxon>
    </lineage>
</organism>
<gene>
    <name evidence="6" type="ORF">GQ671_09380</name>
</gene>
<dbReference type="InterPro" id="IPR020843">
    <property type="entry name" value="ER"/>
</dbReference>
<sequence length="342" mass="37549">MKKNVYYGKDDFRIESLENVEIGDTELLLKMMCCGVCGTDVHKAIEQTVPTPTVLGHEVSGIIEKTGKDVKDFKAGDRVFVAHHVPCYSCDQCRKGNYSLCPQFKATNLNPGGFSDYIVVSDKHIHSTMGKLPDNVSYEEGALVEPVACCLHGFSKVDLEPGDNVLIMGAGQIGIIQSQIARHKLANQIIVSDVNDFRLEKALAFGATNIINPSKQDIHAELLAMTDGQGIDLIIISAGIGRLLNDAMNLIRRGGQILVFAPFKKDDVHIPAYRFFEDEIKVVGAYSSTPLDYEPALIMIKNKVIDAQAMITHKFPLEELESAIHSAHDPSGQSLKVVITER</sequence>
<dbReference type="InterPro" id="IPR050129">
    <property type="entry name" value="Zn_alcohol_dh"/>
</dbReference>
<dbReference type="PANTHER" id="PTHR43401">
    <property type="entry name" value="L-THREONINE 3-DEHYDROGENASE"/>
    <property type="match status" value="1"/>
</dbReference>
<evidence type="ECO:0000259" key="5">
    <source>
        <dbReference type="SMART" id="SM00829"/>
    </source>
</evidence>